<evidence type="ECO:0000256" key="3">
    <source>
        <dbReference type="ARBA" id="ARBA00023012"/>
    </source>
</evidence>
<comment type="caution">
    <text evidence="5">The sequence shown here is derived from an EMBL/GenBank/DDBJ whole genome shotgun (WGS) entry which is preliminary data.</text>
</comment>
<accession>A0A542DV91</accession>
<feature type="domain" description="Signal transduction histidine kinase subgroup 3 dimerisation and phosphoacceptor" evidence="4">
    <location>
        <begin position="64"/>
        <end position="131"/>
    </location>
</feature>
<gene>
    <name evidence="5" type="ORF">FB458_0033</name>
</gene>
<protein>
    <submittedName>
        <fullName evidence="5">Histidine kinase</fullName>
    </submittedName>
</protein>
<dbReference type="GO" id="GO:0000155">
    <property type="term" value="F:phosphorelay sensor kinase activity"/>
    <property type="evidence" value="ECO:0007669"/>
    <property type="project" value="InterPro"/>
</dbReference>
<dbReference type="Pfam" id="PF07730">
    <property type="entry name" value="HisKA_3"/>
    <property type="match status" value="1"/>
</dbReference>
<dbReference type="RefSeq" id="WP_170185509.1">
    <property type="nucleotide sequence ID" value="NZ_BAAAPR010000018.1"/>
</dbReference>
<proteinExistence type="predicted"/>
<sequence length="260" mass="27004">MPGGSGPPLALVVGLRPGELTLGADDERVLRLTVPLLALTLEAQSQRGQLQEARAATAAALEDERRRLRRDLHDGLGPQLSGIAFAADAVDNLLDVDAPAARELVRGLRQDAAEAVGDVRRIVYGMRPPALDELGLVEALRQRARGLVSPQGRPLVASVAAPTALPELAAVTEVAAYRIAVEALLNVARHGSGASARVCVVVEGDELRVVVEDDGGPGGRWVPGVGLTGMRERAAEAGGRVSFGATETGGRVTAVLPLRA</sequence>
<evidence type="ECO:0000256" key="2">
    <source>
        <dbReference type="ARBA" id="ARBA00022777"/>
    </source>
</evidence>
<dbReference type="GO" id="GO:0046983">
    <property type="term" value="F:protein dimerization activity"/>
    <property type="evidence" value="ECO:0007669"/>
    <property type="project" value="InterPro"/>
</dbReference>
<dbReference type="PANTHER" id="PTHR24421">
    <property type="entry name" value="NITRATE/NITRITE SENSOR PROTEIN NARX-RELATED"/>
    <property type="match status" value="1"/>
</dbReference>
<keyword evidence="2 5" id="KW-0418">Kinase</keyword>
<name>A0A542DV91_9MICO</name>
<organism evidence="5 6">
    <name type="scientific">Lapillicoccus jejuensis</name>
    <dbReference type="NCBI Taxonomy" id="402171"/>
    <lineage>
        <taxon>Bacteria</taxon>
        <taxon>Bacillati</taxon>
        <taxon>Actinomycetota</taxon>
        <taxon>Actinomycetes</taxon>
        <taxon>Micrococcales</taxon>
        <taxon>Intrasporangiaceae</taxon>
        <taxon>Lapillicoccus</taxon>
    </lineage>
</organism>
<evidence type="ECO:0000313" key="6">
    <source>
        <dbReference type="Proteomes" id="UP000317893"/>
    </source>
</evidence>
<dbReference type="EMBL" id="VFMN01000001">
    <property type="protein sequence ID" value="TQJ06988.1"/>
    <property type="molecule type" value="Genomic_DNA"/>
</dbReference>
<dbReference type="InterPro" id="IPR036890">
    <property type="entry name" value="HATPase_C_sf"/>
</dbReference>
<keyword evidence="1" id="KW-0808">Transferase</keyword>
<dbReference type="PANTHER" id="PTHR24421:SF61">
    <property type="entry name" value="OXYGEN SENSOR HISTIDINE KINASE NREB"/>
    <property type="match status" value="1"/>
</dbReference>
<dbReference type="Gene3D" id="1.20.5.1930">
    <property type="match status" value="1"/>
</dbReference>
<evidence type="ECO:0000259" key="4">
    <source>
        <dbReference type="Pfam" id="PF07730"/>
    </source>
</evidence>
<evidence type="ECO:0000313" key="5">
    <source>
        <dbReference type="EMBL" id="TQJ06988.1"/>
    </source>
</evidence>
<dbReference type="InterPro" id="IPR011712">
    <property type="entry name" value="Sig_transdc_His_kin_sub3_dim/P"/>
</dbReference>
<reference evidence="5 6" key="1">
    <citation type="submission" date="2019-06" db="EMBL/GenBank/DDBJ databases">
        <title>Sequencing the genomes of 1000 actinobacteria strains.</title>
        <authorList>
            <person name="Klenk H.-P."/>
        </authorList>
    </citation>
    <scope>NUCLEOTIDE SEQUENCE [LARGE SCALE GENOMIC DNA]</scope>
    <source>
        <strain evidence="5 6">DSM 18607</strain>
    </source>
</reference>
<dbReference type="Proteomes" id="UP000317893">
    <property type="component" value="Unassembled WGS sequence"/>
</dbReference>
<keyword evidence="3" id="KW-0902">Two-component regulatory system</keyword>
<dbReference type="InterPro" id="IPR050482">
    <property type="entry name" value="Sensor_HK_TwoCompSys"/>
</dbReference>
<dbReference type="Gene3D" id="3.30.565.10">
    <property type="entry name" value="Histidine kinase-like ATPase, C-terminal domain"/>
    <property type="match status" value="1"/>
</dbReference>
<dbReference type="AlphaFoldDB" id="A0A542DV91"/>
<keyword evidence="6" id="KW-1185">Reference proteome</keyword>
<dbReference type="CDD" id="cd16917">
    <property type="entry name" value="HATPase_UhpB-NarQ-NarX-like"/>
    <property type="match status" value="1"/>
</dbReference>
<dbReference type="GO" id="GO:0016020">
    <property type="term" value="C:membrane"/>
    <property type="evidence" value="ECO:0007669"/>
    <property type="project" value="InterPro"/>
</dbReference>
<dbReference type="SUPFAM" id="SSF55874">
    <property type="entry name" value="ATPase domain of HSP90 chaperone/DNA topoisomerase II/histidine kinase"/>
    <property type="match status" value="1"/>
</dbReference>
<evidence type="ECO:0000256" key="1">
    <source>
        <dbReference type="ARBA" id="ARBA00022679"/>
    </source>
</evidence>